<evidence type="ECO:0000313" key="2">
    <source>
        <dbReference type="EMBL" id="WSD11926.1"/>
    </source>
</evidence>
<dbReference type="Proteomes" id="UP001340816">
    <property type="component" value="Chromosome"/>
</dbReference>
<dbReference type="InterPro" id="IPR037401">
    <property type="entry name" value="SnoaL-like"/>
</dbReference>
<dbReference type="SUPFAM" id="SSF54427">
    <property type="entry name" value="NTF2-like"/>
    <property type="match status" value="1"/>
</dbReference>
<evidence type="ECO:0000313" key="3">
    <source>
        <dbReference type="Proteomes" id="UP001340816"/>
    </source>
</evidence>
<dbReference type="GeneID" id="93935263"/>
<accession>A0ABZ1H077</accession>
<dbReference type="InterPro" id="IPR032710">
    <property type="entry name" value="NTF2-like_dom_sf"/>
</dbReference>
<gene>
    <name evidence="2" type="ORF">OHB35_01150</name>
</gene>
<dbReference type="Gene3D" id="3.10.450.50">
    <property type="match status" value="1"/>
</dbReference>
<dbReference type="RefSeq" id="WP_326726503.1">
    <property type="nucleotide sequence ID" value="NZ_CP108134.1"/>
</dbReference>
<sequence length="134" mass="14802">MTDDMEMSTMSRQDPVERLRGAINSHDPQRVADCFTPDYVAEVPHRPAEGFTGNEHVLANWTAIYGRLPDIRAQLLRRATAGPEFWTEWEMVGTGPDGATVVLGGPAIVWIRDGRIARSRFYLGPVPAPVPTGD</sequence>
<name>A0ABZ1H077_STRPH</name>
<protein>
    <submittedName>
        <fullName evidence="2">Nuclear transport factor 2 family protein</fullName>
    </submittedName>
</protein>
<organism evidence="2 3">
    <name type="scientific">Streptomyces phaeochromogenes</name>
    <dbReference type="NCBI Taxonomy" id="1923"/>
    <lineage>
        <taxon>Bacteria</taxon>
        <taxon>Bacillati</taxon>
        <taxon>Actinomycetota</taxon>
        <taxon>Actinomycetes</taxon>
        <taxon>Kitasatosporales</taxon>
        <taxon>Streptomycetaceae</taxon>
        <taxon>Streptomyces</taxon>
        <taxon>Streptomyces phaeochromogenes group</taxon>
    </lineage>
</organism>
<reference evidence="2 3" key="1">
    <citation type="submission" date="2022-10" db="EMBL/GenBank/DDBJ databases">
        <title>The complete genomes of actinobacterial strains from the NBC collection.</title>
        <authorList>
            <person name="Joergensen T.S."/>
            <person name="Alvarez Arevalo M."/>
            <person name="Sterndorff E.B."/>
            <person name="Faurdal D."/>
            <person name="Vuksanovic O."/>
            <person name="Mourched A.-S."/>
            <person name="Charusanti P."/>
            <person name="Shaw S."/>
            <person name="Blin K."/>
            <person name="Weber T."/>
        </authorList>
    </citation>
    <scope>NUCLEOTIDE SEQUENCE [LARGE SCALE GENOMIC DNA]</scope>
    <source>
        <strain evidence="2 3">NBC 01752</strain>
    </source>
</reference>
<keyword evidence="3" id="KW-1185">Reference proteome</keyword>
<dbReference type="EMBL" id="CP109135">
    <property type="protein sequence ID" value="WSD11926.1"/>
    <property type="molecule type" value="Genomic_DNA"/>
</dbReference>
<feature type="domain" description="SnoaL-like" evidence="1">
    <location>
        <begin position="16"/>
        <end position="118"/>
    </location>
</feature>
<evidence type="ECO:0000259" key="1">
    <source>
        <dbReference type="Pfam" id="PF12680"/>
    </source>
</evidence>
<dbReference type="Pfam" id="PF12680">
    <property type="entry name" value="SnoaL_2"/>
    <property type="match status" value="1"/>
</dbReference>
<proteinExistence type="predicted"/>